<dbReference type="EMBL" id="CP041695">
    <property type="protein sequence ID" value="QDP81346.1"/>
    <property type="molecule type" value="Genomic_DNA"/>
</dbReference>
<evidence type="ECO:0000313" key="3">
    <source>
        <dbReference type="EMBL" id="QDP81346.1"/>
    </source>
</evidence>
<dbReference type="InterPro" id="IPR005530">
    <property type="entry name" value="SPW"/>
</dbReference>
<feature type="transmembrane region" description="Helical" evidence="1">
    <location>
        <begin position="77"/>
        <end position="94"/>
    </location>
</feature>
<dbReference type="Pfam" id="PF03779">
    <property type="entry name" value="SPW"/>
    <property type="match status" value="1"/>
</dbReference>
<dbReference type="Proteomes" id="UP000317039">
    <property type="component" value="Chromosome"/>
</dbReference>
<dbReference type="RefSeq" id="WP_143982444.1">
    <property type="nucleotide sequence ID" value="NZ_CP041695.1"/>
</dbReference>
<evidence type="ECO:0000313" key="4">
    <source>
        <dbReference type="Proteomes" id="UP000317039"/>
    </source>
</evidence>
<sequence length="120" mass="12774">MIPQFVIAALGIWLMGSPAVLDYGAPAATSDRIAGPVLAAIGYLAAYDILRGMRWLNLLTAGWLLLAPWILDFPSTATVNSLVVGVLTLVLVPLSRSPRQRFGGGWASLLRRDPDATDTG</sequence>
<protein>
    <recommendedName>
        <fullName evidence="2">SPW repeat-containing integral membrane domain-containing protein</fullName>
    </recommendedName>
</protein>
<dbReference type="GeneID" id="80335451"/>
<feature type="domain" description="SPW repeat-containing integral membrane" evidence="2">
    <location>
        <begin position="4"/>
        <end position="91"/>
    </location>
</feature>
<name>A0A516NR10_9NOCA</name>
<keyword evidence="1" id="KW-0472">Membrane</keyword>
<dbReference type="AlphaFoldDB" id="A0A516NR10"/>
<proteinExistence type="predicted"/>
<organism evidence="3 4">
    <name type="scientific">Nocardia otitidiscaviarum</name>
    <dbReference type="NCBI Taxonomy" id="1823"/>
    <lineage>
        <taxon>Bacteria</taxon>
        <taxon>Bacillati</taxon>
        <taxon>Actinomycetota</taxon>
        <taxon>Actinomycetes</taxon>
        <taxon>Mycobacteriales</taxon>
        <taxon>Nocardiaceae</taxon>
        <taxon>Nocardia</taxon>
    </lineage>
</organism>
<feature type="transmembrane region" description="Helical" evidence="1">
    <location>
        <begin position="32"/>
        <end position="50"/>
    </location>
</feature>
<keyword evidence="1" id="KW-1133">Transmembrane helix</keyword>
<gene>
    <name evidence="3" type="ORF">FOH10_24130</name>
</gene>
<evidence type="ECO:0000256" key="1">
    <source>
        <dbReference type="SAM" id="Phobius"/>
    </source>
</evidence>
<keyword evidence="1" id="KW-0812">Transmembrane</keyword>
<accession>A0A516NR10</accession>
<evidence type="ECO:0000259" key="2">
    <source>
        <dbReference type="Pfam" id="PF03779"/>
    </source>
</evidence>
<dbReference type="KEGG" id="nod:FOH10_24130"/>
<reference evidence="3 4" key="1">
    <citation type="submission" date="2019-07" db="EMBL/GenBank/DDBJ databases">
        <title>Complete Genome Sequence and Methylome Analysis of Nocardia otitidis-caviarum NEB252.</title>
        <authorList>
            <person name="Fomenkov A."/>
            <person name="Anton B.P."/>
            <person name="Vincze T."/>
            <person name="Roberts R.J."/>
        </authorList>
    </citation>
    <scope>NUCLEOTIDE SEQUENCE [LARGE SCALE GENOMIC DNA]</scope>
    <source>
        <strain evidence="3 4">NEB252</strain>
    </source>
</reference>